<sequence length="105" mass="11986">MSSSNFNLKNTSNGKQELPISLPSVERSHLNRIKHEPNYGYGTGTGQLYPFGPPYRRSSSGNETMYTPKSQHHCSLNQYNNEDKLVEWHVASGRVCIPSYNHNFR</sequence>
<accession>A0A0D0CRT9</accession>
<name>A0A0D0CRT9_9AGAR</name>
<dbReference type="HOGENOM" id="CLU_2236890_0_0_1"/>
<feature type="region of interest" description="Disordered" evidence="1">
    <location>
        <begin position="1"/>
        <end position="22"/>
    </location>
</feature>
<gene>
    <name evidence="2" type="ORF">GYMLUDRAFT_60695</name>
</gene>
<keyword evidence="3" id="KW-1185">Reference proteome</keyword>
<evidence type="ECO:0000256" key="1">
    <source>
        <dbReference type="SAM" id="MobiDB-lite"/>
    </source>
</evidence>
<protein>
    <submittedName>
        <fullName evidence="2">Uncharacterized protein</fullName>
    </submittedName>
</protein>
<dbReference type="Proteomes" id="UP000053593">
    <property type="component" value="Unassembled WGS sequence"/>
</dbReference>
<reference evidence="2 3" key="1">
    <citation type="submission" date="2014-04" db="EMBL/GenBank/DDBJ databases">
        <title>Evolutionary Origins and Diversification of the Mycorrhizal Mutualists.</title>
        <authorList>
            <consortium name="DOE Joint Genome Institute"/>
            <consortium name="Mycorrhizal Genomics Consortium"/>
            <person name="Kohler A."/>
            <person name="Kuo A."/>
            <person name="Nagy L.G."/>
            <person name="Floudas D."/>
            <person name="Copeland A."/>
            <person name="Barry K.W."/>
            <person name="Cichocki N."/>
            <person name="Veneault-Fourrey C."/>
            <person name="LaButti K."/>
            <person name="Lindquist E.A."/>
            <person name="Lipzen A."/>
            <person name="Lundell T."/>
            <person name="Morin E."/>
            <person name="Murat C."/>
            <person name="Riley R."/>
            <person name="Ohm R."/>
            <person name="Sun H."/>
            <person name="Tunlid A."/>
            <person name="Henrissat B."/>
            <person name="Grigoriev I.V."/>
            <person name="Hibbett D.S."/>
            <person name="Martin F."/>
        </authorList>
    </citation>
    <scope>NUCLEOTIDE SEQUENCE [LARGE SCALE GENOMIC DNA]</scope>
    <source>
        <strain evidence="2 3">FD-317 M1</strain>
    </source>
</reference>
<feature type="compositionally biased region" description="Polar residues" evidence="1">
    <location>
        <begin position="1"/>
        <end position="15"/>
    </location>
</feature>
<evidence type="ECO:0000313" key="3">
    <source>
        <dbReference type="Proteomes" id="UP000053593"/>
    </source>
</evidence>
<organism evidence="2 3">
    <name type="scientific">Collybiopsis luxurians FD-317 M1</name>
    <dbReference type="NCBI Taxonomy" id="944289"/>
    <lineage>
        <taxon>Eukaryota</taxon>
        <taxon>Fungi</taxon>
        <taxon>Dikarya</taxon>
        <taxon>Basidiomycota</taxon>
        <taxon>Agaricomycotina</taxon>
        <taxon>Agaricomycetes</taxon>
        <taxon>Agaricomycetidae</taxon>
        <taxon>Agaricales</taxon>
        <taxon>Marasmiineae</taxon>
        <taxon>Omphalotaceae</taxon>
        <taxon>Collybiopsis</taxon>
        <taxon>Collybiopsis luxurians</taxon>
    </lineage>
</organism>
<evidence type="ECO:0000313" key="2">
    <source>
        <dbReference type="EMBL" id="KIK58358.1"/>
    </source>
</evidence>
<proteinExistence type="predicted"/>
<dbReference type="EMBL" id="KN834785">
    <property type="protein sequence ID" value="KIK58358.1"/>
    <property type="molecule type" value="Genomic_DNA"/>
</dbReference>
<dbReference type="AlphaFoldDB" id="A0A0D0CRT9"/>